<keyword evidence="2" id="KW-1185">Reference proteome</keyword>
<gene>
    <name evidence="1" type="ORF">Micbo1qcDRAFT_201480</name>
</gene>
<organism evidence="1 2">
    <name type="scientific">Microdochium bolleyi</name>
    <dbReference type="NCBI Taxonomy" id="196109"/>
    <lineage>
        <taxon>Eukaryota</taxon>
        <taxon>Fungi</taxon>
        <taxon>Dikarya</taxon>
        <taxon>Ascomycota</taxon>
        <taxon>Pezizomycotina</taxon>
        <taxon>Sordariomycetes</taxon>
        <taxon>Xylariomycetidae</taxon>
        <taxon>Xylariales</taxon>
        <taxon>Microdochiaceae</taxon>
        <taxon>Microdochium</taxon>
    </lineage>
</organism>
<evidence type="ECO:0000313" key="1">
    <source>
        <dbReference type="EMBL" id="KXJ96163.1"/>
    </source>
</evidence>
<reference evidence="2" key="1">
    <citation type="submission" date="2016-02" db="EMBL/GenBank/DDBJ databases">
        <title>Draft genome sequence of Microdochium bolleyi, a fungal endophyte of beachgrass.</title>
        <authorList>
            <consortium name="DOE Joint Genome Institute"/>
            <person name="David A.S."/>
            <person name="May G."/>
            <person name="Haridas S."/>
            <person name="Lim J."/>
            <person name="Wang M."/>
            <person name="Labutti K."/>
            <person name="Lipzen A."/>
            <person name="Barry K."/>
            <person name="Grigoriev I.V."/>
        </authorList>
    </citation>
    <scope>NUCLEOTIDE SEQUENCE [LARGE SCALE GENOMIC DNA]</scope>
    <source>
        <strain evidence="2">J235TASD1</strain>
    </source>
</reference>
<sequence>MAPRAVYLAKSGPASKRRHFGILIPNANCDRATLSSDYKDITQSPTALGTIIHVVGEPLMAGFAHEFKRNFDCATDPALRALVFLGHVDDSDVFELDQKSQIIEDVPRGALEKLAVSVPPPPKGQDIRALVDGVKTRRCQEWTLEYLALLVKHGKISEDAVAIAQAERDPPSYGIFGMNELEERSGLQSTFIED</sequence>
<dbReference type="Pfam" id="PF20174">
    <property type="entry name" value="DUF6540"/>
    <property type="match status" value="1"/>
</dbReference>
<dbReference type="OrthoDB" id="4746363at2759"/>
<dbReference type="Proteomes" id="UP000070501">
    <property type="component" value="Unassembled WGS sequence"/>
</dbReference>
<evidence type="ECO:0000313" key="2">
    <source>
        <dbReference type="Proteomes" id="UP000070501"/>
    </source>
</evidence>
<accession>A0A136JG76</accession>
<proteinExistence type="predicted"/>
<dbReference type="AlphaFoldDB" id="A0A136JG76"/>
<dbReference type="InParanoid" id="A0A136JG76"/>
<dbReference type="InterPro" id="IPR046670">
    <property type="entry name" value="DUF6540"/>
</dbReference>
<dbReference type="EMBL" id="KQ964246">
    <property type="protein sequence ID" value="KXJ96163.1"/>
    <property type="molecule type" value="Genomic_DNA"/>
</dbReference>
<name>A0A136JG76_9PEZI</name>
<dbReference type="STRING" id="196109.A0A136JG76"/>
<protein>
    <submittedName>
        <fullName evidence="1">Uncharacterized protein</fullName>
    </submittedName>
</protein>